<evidence type="ECO:0000256" key="3">
    <source>
        <dbReference type="ARBA" id="ARBA00023004"/>
    </source>
</evidence>
<keyword evidence="7" id="KW-1185">Reference proteome</keyword>
<dbReference type="Gene3D" id="1.10.760.10">
    <property type="entry name" value="Cytochrome c-like domain"/>
    <property type="match status" value="1"/>
</dbReference>
<dbReference type="GO" id="GO:0046872">
    <property type="term" value="F:metal ion binding"/>
    <property type="evidence" value="ECO:0007669"/>
    <property type="project" value="UniProtKB-KW"/>
</dbReference>
<dbReference type="Proteomes" id="UP000288178">
    <property type="component" value="Unassembled WGS sequence"/>
</dbReference>
<keyword evidence="3 4" id="KW-0408">Iron</keyword>
<dbReference type="EMBL" id="SACT01000004">
    <property type="protein sequence ID" value="RVT50853.1"/>
    <property type="molecule type" value="Genomic_DNA"/>
</dbReference>
<dbReference type="GO" id="GO:0020037">
    <property type="term" value="F:heme binding"/>
    <property type="evidence" value="ECO:0007669"/>
    <property type="project" value="InterPro"/>
</dbReference>
<keyword evidence="2 4" id="KW-0479">Metal-binding</keyword>
<sequence length="168" mass="18410">MTTTETHMQIRPRRLGALPLVLLVLTLAGCAVELQNPQPRRAYEASLQPPGSVYTGWRVLQEKCAGCHGRDATGGEGPDLVLRVGEVGQRRFVNLVLRRYDWVLPGTAGVRDEAAFEALVDDIVQRRAGAVEMPAWQGEPRVEAHILDLYAYLSARADGTQGPGWPTP</sequence>
<evidence type="ECO:0000259" key="5">
    <source>
        <dbReference type="PROSITE" id="PS51007"/>
    </source>
</evidence>
<feature type="domain" description="Cytochrome c" evidence="5">
    <location>
        <begin position="51"/>
        <end position="157"/>
    </location>
</feature>
<name>A0A3S3SBQ7_9BURK</name>
<dbReference type="InterPro" id="IPR036909">
    <property type="entry name" value="Cyt_c-like_dom_sf"/>
</dbReference>
<keyword evidence="1 4" id="KW-0349">Heme</keyword>
<organism evidence="6 7">
    <name type="scientific">Rubrivivax albus</name>
    <dbReference type="NCBI Taxonomy" id="2499835"/>
    <lineage>
        <taxon>Bacteria</taxon>
        <taxon>Pseudomonadati</taxon>
        <taxon>Pseudomonadota</taxon>
        <taxon>Betaproteobacteria</taxon>
        <taxon>Burkholderiales</taxon>
        <taxon>Sphaerotilaceae</taxon>
        <taxon>Rubrivivax</taxon>
    </lineage>
</organism>
<comment type="caution">
    <text evidence="6">The sequence shown here is derived from an EMBL/GenBank/DDBJ whole genome shotgun (WGS) entry which is preliminary data.</text>
</comment>
<evidence type="ECO:0000256" key="2">
    <source>
        <dbReference type="ARBA" id="ARBA00022723"/>
    </source>
</evidence>
<proteinExistence type="predicted"/>
<dbReference type="GO" id="GO:0009055">
    <property type="term" value="F:electron transfer activity"/>
    <property type="evidence" value="ECO:0007669"/>
    <property type="project" value="InterPro"/>
</dbReference>
<accession>A0A3S3SBQ7</accession>
<dbReference type="InterPro" id="IPR009056">
    <property type="entry name" value="Cyt_c-like_dom"/>
</dbReference>
<dbReference type="Pfam" id="PF13442">
    <property type="entry name" value="Cytochrome_CBB3"/>
    <property type="match status" value="1"/>
</dbReference>
<dbReference type="PROSITE" id="PS51007">
    <property type="entry name" value="CYTC"/>
    <property type="match status" value="1"/>
</dbReference>
<reference evidence="6 7" key="1">
    <citation type="submission" date="2019-01" db="EMBL/GenBank/DDBJ databases">
        <authorList>
            <person name="Chen W.-M."/>
        </authorList>
    </citation>
    <scope>NUCLEOTIDE SEQUENCE [LARGE SCALE GENOMIC DNA]</scope>
    <source>
        <strain evidence="6 7">ICH-3</strain>
    </source>
</reference>
<gene>
    <name evidence="6" type="ORF">ENE75_13665</name>
</gene>
<evidence type="ECO:0000313" key="6">
    <source>
        <dbReference type="EMBL" id="RVT50853.1"/>
    </source>
</evidence>
<evidence type="ECO:0000256" key="1">
    <source>
        <dbReference type="ARBA" id="ARBA00022617"/>
    </source>
</evidence>
<dbReference type="SUPFAM" id="SSF46626">
    <property type="entry name" value="Cytochrome c"/>
    <property type="match status" value="1"/>
</dbReference>
<evidence type="ECO:0000256" key="4">
    <source>
        <dbReference type="PROSITE-ProRule" id="PRU00433"/>
    </source>
</evidence>
<protein>
    <recommendedName>
        <fullName evidence="5">Cytochrome c domain-containing protein</fullName>
    </recommendedName>
</protein>
<dbReference type="AlphaFoldDB" id="A0A3S3SBQ7"/>
<evidence type="ECO:0000313" key="7">
    <source>
        <dbReference type="Proteomes" id="UP000288178"/>
    </source>
</evidence>